<evidence type="ECO:0000256" key="2">
    <source>
        <dbReference type="ARBA" id="ARBA00009883"/>
    </source>
</evidence>
<organism evidence="8 9">
    <name type="scientific">Neogobius melanostomus</name>
    <name type="common">round goby</name>
    <dbReference type="NCBI Taxonomy" id="47308"/>
    <lineage>
        <taxon>Eukaryota</taxon>
        <taxon>Metazoa</taxon>
        <taxon>Chordata</taxon>
        <taxon>Craniata</taxon>
        <taxon>Vertebrata</taxon>
        <taxon>Euteleostomi</taxon>
        <taxon>Actinopterygii</taxon>
        <taxon>Neopterygii</taxon>
        <taxon>Teleostei</taxon>
        <taxon>Neoteleostei</taxon>
        <taxon>Acanthomorphata</taxon>
        <taxon>Gobiaria</taxon>
        <taxon>Gobiiformes</taxon>
        <taxon>Gobioidei</taxon>
        <taxon>Gobiidae</taxon>
        <taxon>Benthophilinae</taxon>
        <taxon>Neogobiini</taxon>
        <taxon>Neogobius</taxon>
    </lineage>
</organism>
<proteinExistence type="inferred from homology"/>
<evidence type="ECO:0000256" key="5">
    <source>
        <dbReference type="ARBA" id="ARBA00023157"/>
    </source>
</evidence>
<keyword evidence="4" id="KW-0732">Signal</keyword>
<dbReference type="Proteomes" id="UP000694523">
    <property type="component" value="Unplaced"/>
</dbReference>
<sequence>WSQSTLYETIEILVKVLFLYNLSLTCASLCFQEGRLSFSLDAVRRLQELTNNTLAAKQNLVVSVCKHPLLPQIFIPACQGKGAAMTLSRLVKLISPVDPCEICANPSCYGCLT</sequence>
<dbReference type="GO" id="GO:0005576">
    <property type="term" value="C:extracellular region"/>
    <property type="evidence" value="ECO:0007669"/>
    <property type="project" value="UniProtKB-SubCell"/>
</dbReference>
<dbReference type="SUPFAM" id="SSF89890">
    <property type="entry name" value="Proguanylin"/>
    <property type="match status" value="1"/>
</dbReference>
<dbReference type="Ensembl" id="ENSNMLT00000048027.1">
    <property type="protein sequence ID" value="ENSNMLP00000043256.1"/>
    <property type="gene ID" value="ENSNMLG00000026259.1"/>
</dbReference>
<comment type="similarity">
    <text evidence="2">Belongs to the guanylin family.</text>
</comment>
<evidence type="ECO:0000256" key="7">
    <source>
        <dbReference type="ARBA" id="ARBA00041176"/>
    </source>
</evidence>
<comment type="subcellular location">
    <subcellularLocation>
        <location evidence="1">Secreted</location>
    </subcellularLocation>
</comment>
<protein>
    <recommendedName>
        <fullName evidence="7">Guanylate cyclase activator 2B</fullName>
    </recommendedName>
</protein>
<evidence type="ECO:0000256" key="3">
    <source>
        <dbReference type="ARBA" id="ARBA00022525"/>
    </source>
</evidence>
<dbReference type="GO" id="GO:0030250">
    <property type="term" value="F:guanylate cyclase activator activity"/>
    <property type="evidence" value="ECO:0007669"/>
    <property type="project" value="InterPro"/>
</dbReference>
<keyword evidence="3" id="KW-0964">Secreted</keyword>
<evidence type="ECO:0000313" key="8">
    <source>
        <dbReference type="Ensembl" id="ENSNMLP00000043256.1"/>
    </source>
</evidence>
<dbReference type="PANTHER" id="PTHR11318">
    <property type="entry name" value="GUANYLIN FAMILY MEMBER"/>
    <property type="match status" value="1"/>
</dbReference>
<accession>A0A8C6UXR1</accession>
<evidence type="ECO:0000256" key="6">
    <source>
        <dbReference type="ARBA" id="ARBA00037765"/>
    </source>
</evidence>
<dbReference type="AlphaFoldDB" id="A0A8C6UXR1"/>
<evidence type="ECO:0000256" key="4">
    <source>
        <dbReference type="ARBA" id="ARBA00022729"/>
    </source>
</evidence>
<dbReference type="InterPro" id="IPR036382">
    <property type="entry name" value="Guanylin_sf"/>
</dbReference>
<dbReference type="InterPro" id="IPR000879">
    <property type="entry name" value="Guanylin"/>
</dbReference>
<name>A0A8C6UXR1_9GOBI</name>
<dbReference type="Gene3D" id="3.90.1450.10">
    <property type="entry name" value="Guanylin"/>
    <property type="match status" value="1"/>
</dbReference>
<reference evidence="8" key="2">
    <citation type="submission" date="2025-09" db="UniProtKB">
        <authorList>
            <consortium name="Ensembl"/>
        </authorList>
    </citation>
    <scope>IDENTIFICATION</scope>
</reference>
<keyword evidence="9" id="KW-1185">Reference proteome</keyword>
<comment type="function">
    <text evidence="6">Endogenous activator of intestinal guanylate cyclase. It stimulates this enzyme through the same receptor binding region as the heat-stable enterotoxins. May be a potent physiological regulator of intestinal fluid and electrolyte transport. May be an autocrine/paracrine regulator of intestinal salt and water transport.</text>
</comment>
<dbReference type="PANTHER" id="PTHR11318:SF4">
    <property type="entry name" value="GUANYLATE CYCLASE ACTIVATOR 2B"/>
    <property type="match status" value="1"/>
</dbReference>
<reference evidence="8" key="1">
    <citation type="submission" date="2025-08" db="UniProtKB">
        <authorList>
            <consortium name="Ensembl"/>
        </authorList>
    </citation>
    <scope>IDENTIFICATION</scope>
</reference>
<dbReference type="Pfam" id="PF02058">
    <property type="entry name" value="Guanylin"/>
    <property type="match status" value="1"/>
</dbReference>
<evidence type="ECO:0000256" key="1">
    <source>
        <dbReference type="ARBA" id="ARBA00004613"/>
    </source>
</evidence>
<keyword evidence="5" id="KW-1015">Disulfide bond</keyword>
<evidence type="ECO:0000313" key="9">
    <source>
        <dbReference type="Proteomes" id="UP000694523"/>
    </source>
</evidence>